<keyword evidence="3" id="KW-0597">Phosphoprotein</keyword>
<evidence type="ECO:0000313" key="5">
    <source>
        <dbReference type="EMBL" id="PVZ03657.1"/>
    </source>
</evidence>
<dbReference type="InterPro" id="IPR010071">
    <property type="entry name" value="AA_adenyl_dom"/>
</dbReference>
<dbReference type="OrthoDB" id="2472181at2"/>
<keyword evidence="2" id="KW-0596">Phosphopantetheine</keyword>
<dbReference type="GO" id="GO:0043041">
    <property type="term" value="P:amino acid activation for nonribosomal peptide biosynthetic process"/>
    <property type="evidence" value="ECO:0007669"/>
    <property type="project" value="TreeGrafter"/>
</dbReference>
<dbReference type="GO" id="GO:0044550">
    <property type="term" value="P:secondary metabolite biosynthetic process"/>
    <property type="evidence" value="ECO:0007669"/>
    <property type="project" value="TreeGrafter"/>
</dbReference>
<dbReference type="PROSITE" id="PS50075">
    <property type="entry name" value="CARRIER"/>
    <property type="match status" value="1"/>
</dbReference>
<dbReference type="EMBL" id="QEKW01000020">
    <property type="protein sequence ID" value="PVZ03657.1"/>
    <property type="molecule type" value="Genomic_DNA"/>
</dbReference>
<comment type="caution">
    <text evidence="5">The sequence shown here is derived from an EMBL/GenBank/DDBJ whole genome shotgun (WGS) entry which is preliminary data.</text>
</comment>
<dbReference type="CDD" id="cd05930">
    <property type="entry name" value="A_NRPS"/>
    <property type="match status" value="1"/>
</dbReference>
<reference evidence="5 6" key="1">
    <citation type="submission" date="2018-04" db="EMBL/GenBank/DDBJ databases">
        <title>Genomic Encyclopedia of Type Strains, Phase IV (KMG-IV): sequencing the most valuable type-strain genomes for metagenomic binning, comparative biology and taxonomic classification.</title>
        <authorList>
            <person name="Goeker M."/>
        </authorList>
    </citation>
    <scope>NUCLEOTIDE SEQUENCE [LARGE SCALE GENOMIC DNA]</scope>
    <source>
        <strain evidence="5 6">DSM 45771</strain>
    </source>
</reference>
<dbReference type="Pfam" id="PF00550">
    <property type="entry name" value="PP-binding"/>
    <property type="match status" value="1"/>
</dbReference>
<dbReference type="InterPro" id="IPR020845">
    <property type="entry name" value="AMP-binding_CS"/>
</dbReference>
<name>A0A2U1EUQ7_9PSEU</name>
<dbReference type="SUPFAM" id="SSF53474">
    <property type="entry name" value="alpha/beta-Hydrolases"/>
    <property type="match status" value="1"/>
</dbReference>
<dbReference type="InterPro" id="IPR029058">
    <property type="entry name" value="AB_hydrolase_fold"/>
</dbReference>
<protein>
    <submittedName>
        <fullName evidence="5">Amino acid adenylation domain-containing protein</fullName>
    </submittedName>
</protein>
<dbReference type="PANTHER" id="PTHR45527:SF1">
    <property type="entry name" value="FATTY ACID SYNTHASE"/>
    <property type="match status" value="1"/>
</dbReference>
<dbReference type="NCBIfam" id="TIGR01733">
    <property type="entry name" value="AA-adenyl-dom"/>
    <property type="match status" value="1"/>
</dbReference>
<dbReference type="Gene3D" id="3.40.50.1820">
    <property type="entry name" value="alpha/beta hydrolase"/>
    <property type="match status" value="1"/>
</dbReference>
<sequence>MTTQIDRTHWRGVLARGTERLPRWSRDPVASTAVHVAAVPDDLAEGVRHLAAAAGVPVEAVVLAAHARVLAALTGEDEVVTGLAPTAGAPPRPCRLDVTVVSWRELMAAAGAAAADARDRDAEALDELRRDPELAGGWPESVLDPTGGDADLDDRTLLRVAGPIGGVLRVRHRADVLDADAAARIAGYHLTALRQLVGDPDAAPTRYGLVGPAELRVQLDGLAGPRVPRPDRRLHDLVRDRARARPDAVALVRGADRWTYGELDDRVDRVARALLARGLRREDVVAVVTERTLGWAAAVLGVMAAGGAYLPIEPHFPADRIGTVLRRAGCRLVLTEDGSKETLDVALDDLDGVQRLLVEDALADGHAGDHTADPACGRPAVTAGQLAYLYFTSGSTGEPKGAMCEHAGMLNHVLVKIEDLGITEGTVVAQTAPQCFDISLWQLVSALVVGGTTLLVEQEIVLDVPRFVDLVARRRVGVLQIVPSYLDVVVSFLEEHPVDLPDLRCVAVTGEALKKELVARWFAVRPDIPLVNAYGLTETSDDTNHEVLHGVPDHERVPLGPAVANVGVRVVDEHLSPVPLGAPGEIVFSGVCVGRGYVNDPERTARAFVPDPRRPGERLYRSGDRGRWLPDGKLDFLGRRDHQVKISGFRIEMGEVENALLRVPGVRDGAVVVSEAPGRGKQLVGFYSGSRPIATETLRATLGASLPGYMVPAVLHHRETLPLTGNGKIDRKALTALADELGTGGPDRAAPRTATEHRLAAVWAPLLGVDEDAVGRDDHFFDRGGSSLLAVKMAVRLGKEVSLTDITRHPVLADLAALMDGRAAASTGLIQALAESDGPARGTVVGIPPAGGHAVSFRPLATGLRGTGLAVHAVELPGHDPTVDDEPFVPLAEVADRVAGEIVERALPDVLLWGHSSGAAVALAVARRLEARGVPARRVVLGAQLLGTVAARRRDAAELDARTDAEIAVRLAGHHDVGGVAAELDPRRVERSAAAYRHDCQAAHAFLVDVLEHPPAGRLATPVTVVVAADDPSTAGFVEHHRGWELVAEDVTLHVLDHGGHHFLRTRPADAARAVLHAADLVPTS</sequence>
<dbReference type="InterPro" id="IPR020806">
    <property type="entry name" value="PKS_PP-bd"/>
</dbReference>
<accession>A0A2U1EUQ7</accession>
<evidence type="ECO:0000313" key="6">
    <source>
        <dbReference type="Proteomes" id="UP000245639"/>
    </source>
</evidence>
<organism evidence="5 6">
    <name type="scientific">Actinomycetospora cinnamomea</name>
    <dbReference type="NCBI Taxonomy" id="663609"/>
    <lineage>
        <taxon>Bacteria</taxon>
        <taxon>Bacillati</taxon>
        <taxon>Actinomycetota</taxon>
        <taxon>Actinomycetes</taxon>
        <taxon>Pseudonocardiales</taxon>
        <taxon>Pseudonocardiaceae</taxon>
        <taxon>Actinomycetospora</taxon>
    </lineage>
</organism>
<dbReference type="SUPFAM" id="SSF56801">
    <property type="entry name" value="Acetyl-CoA synthetase-like"/>
    <property type="match status" value="1"/>
</dbReference>
<dbReference type="RefSeq" id="WP_116710793.1">
    <property type="nucleotide sequence ID" value="NZ_QEKW01000020.1"/>
</dbReference>
<dbReference type="Gene3D" id="3.30.559.30">
    <property type="entry name" value="Nonribosomal peptide synthetase, condensation domain"/>
    <property type="match status" value="1"/>
</dbReference>
<dbReference type="InterPro" id="IPR009081">
    <property type="entry name" value="PP-bd_ACP"/>
</dbReference>
<dbReference type="SMART" id="SM00824">
    <property type="entry name" value="PKS_TE"/>
    <property type="match status" value="1"/>
</dbReference>
<feature type="domain" description="Carrier" evidence="4">
    <location>
        <begin position="750"/>
        <end position="834"/>
    </location>
</feature>
<dbReference type="Pfam" id="PF00975">
    <property type="entry name" value="Thioesterase"/>
    <property type="match status" value="1"/>
</dbReference>
<evidence type="ECO:0000256" key="3">
    <source>
        <dbReference type="ARBA" id="ARBA00022553"/>
    </source>
</evidence>
<dbReference type="PANTHER" id="PTHR45527">
    <property type="entry name" value="NONRIBOSOMAL PEPTIDE SYNTHETASE"/>
    <property type="match status" value="1"/>
</dbReference>
<dbReference type="InterPro" id="IPR020802">
    <property type="entry name" value="TesA-like"/>
</dbReference>
<comment type="cofactor">
    <cofactor evidence="1">
        <name>pantetheine 4'-phosphate</name>
        <dbReference type="ChEBI" id="CHEBI:47942"/>
    </cofactor>
</comment>
<dbReference type="Proteomes" id="UP000245639">
    <property type="component" value="Unassembled WGS sequence"/>
</dbReference>
<evidence type="ECO:0000259" key="4">
    <source>
        <dbReference type="PROSITE" id="PS50075"/>
    </source>
</evidence>
<dbReference type="InterPro" id="IPR001031">
    <property type="entry name" value="Thioesterase"/>
</dbReference>
<dbReference type="Pfam" id="PF00501">
    <property type="entry name" value="AMP-binding"/>
    <property type="match status" value="1"/>
</dbReference>
<proteinExistence type="predicted"/>
<dbReference type="PROSITE" id="PS00455">
    <property type="entry name" value="AMP_BINDING"/>
    <property type="match status" value="1"/>
</dbReference>
<dbReference type="SMART" id="SM00823">
    <property type="entry name" value="PKS_PP"/>
    <property type="match status" value="1"/>
</dbReference>
<dbReference type="InterPro" id="IPR042099">
    <property type="entry name" value="ANL_N_sf"/>
</dbReference>
<dbReference type="Gene3D" id="3.40.50.12780">
    <property type="entry name" value="N-terminal domain of ligase-like"/>
    <property type="match status" value="1"/>
</dbReference>
<keyword evidence="6" id="KW-1185">Reference proteome</keyword>
<evidence type="ECO:0000256" key="1">
    <source>
        <dbReference type="ARBA" id="ARBA00001957"/>
    </source>
</evidence>
<dbReference type="SUPFAM" id="SSF52777">
    <property type="entry name" value="CoA-dependent acyltransferases"/>
    <property type="match status" value="1"/>
</dbReference>
<dbReference type="InterPro" id="IPR036736">
    <property type="entry name" value="ACP-like_sf"/>
</dbReference>
<evidence type="ECO:0000256" key="2">
    <source>
        <dbReference type="ARBA" id="ARBA00022450"/>
    </source>
</evidence>
<dbReference type="InterPro" id="IPR000873">
    <property type="entry name" value="AMP-dep_synth/lig_dom"/>
</dbReference>
<dbReference type="GO" id="GO:0005737">
    <property type="term" value="C:cytoplasm"/>
    <property type="evidence" value="ECO:0007669"/>
    <property type="project" value="TreeGrafter"/>
</dbReference>
<dbReference type="InterPro" id="IPR025110">
    <property type="entry name" value="AMP-bd_C"/>
</dbReference>
<dbReference type="Gene3D" id="1.10.1200.10">
    <property type="entry name" value="ACP-like"/>
    <property type="match status" value="1"/>
</dbReference>
<dbReference type="GO" id="GO:0031177">
    <property type="term" value="F:phosphopantetheine binding"/>
    <property type="evidence" value="ECO:0007669"/>
    <property type="project" value="InterPro"/>
</dbReference>
<dbReference type="InterPro" id="IPR045851">
    <property type="entry name" value="AMP-bd_C_sf"/>
</dbReference>
<dbReference type="Pfam" id="PF13193">
    <property type="entry name" value="AMP-binding_C"/>
    <property type="match status" value="1"/>
</dbReference>
<dbReference type="AlphaFoldDB" id="A0A2U1EUQ7"/>
<gene>
    <name evidence="5" type="ORF">C8D89_12013</name>
</gene>
<dbReference type="Gene3D" id="3.30.300.30">
    <property type="match status" value="1"/>
</dbReference>